<sequence>QTCTSTNNNLRELQQYLNELTTSKDTKALDYLASRIVDDNRTNLDSNTVEAL</sequence>
<gene>
    <name evidence="1" type="ORF">SCALOS_LOCUS10544</name>
</gene>
<feature type="non-terminal residue" evidence="1">
    <location>
        <position position="1"/>
    </location>
</feature>
<feature type="non-terminal residue" evidence="1">
    <location>
        <position position="52"/>
    </location>
</feature>
<comment type="caution">
    <text evidence="1">The sequence shown here is derived from an EMBL/GenBank/DDBJ whole genome shotgun (WGS) entry which is preliminary data.</text>
</comment>
<dbReference type="Proteomes" id="UP000789860">
    <property type="component" value="Unassembled WGS sequence"/>
</dbReference>
<keyword evidence="2" id="KW-1185">Reference proteome</keyword>
<name>A0ACA9PCR6_9GLOM</name>
<protein>
    <submittedName>
        <fullName evidence="1">3787_t:CDS:1</fullName>
    </submittedName>
</protein>
<accession>A0ACA9PCR6</accession>
<evidence type="ECO:0000313" key="2">
    <source>
        <dbReference type="Proteomes" id="UP000789860"/>
    </source>
</evidence>
<reference evidence="1" key="1">
    <citation type="submission" date="2021-06" db="EMBL/GenBank/DDBJ databases">
        <authorList>
            <person name="Kallberg Y."/>
            <person name="Tangrot J."/>
            <person name="Rosling A."/>
        </authorList>
    </citation>
    <scope>NUCLEOTIDE SEQUENCE</scope>
    <source>
        <strain evidence="1">AU212A</strain>
    </source>
</reference>
<dbReference type="EMBL" id="CAJVPM010040026">
    <property type="protein sequence ID" value="CAG8702336.1"/>
    <property type="molecule type" value="Genomic_DNA"/>
</dbReference>
<evidence type="ECO:0000313" key="1">
    <source>
        <dbReference type="EMBL" id="CAG8702336.1"/>
    </source>
</evidence>
<proteinExistence type="predicted"/>
<organism evidence="1 2">
    <name type="scientific">Scutellospora calospora</name>
    <dbReference type="NCBI Taxonomy" id="85575"/>
    <lineage>
        <taxon>Eukaryota</taxon>
        <taxon>Fungi</taxon>
        <taxon>Fungi incertae sedis</taxon>
        <taxon>Mucoromycota</taxon>
        <taxon>Glomeromycotina</taxon>
        <taxon>Glomeromycetes</taxon>
        <taxon>Diversisporales</taxon>
        <taxon>Gigasporaceae</taxon>
        <taxon>Scutellospora</taxon>
    </lineage>
</organism>